<dbReference type="InterPro" id="IPR040411">
    <property type="entry name" value="At5g23160-like"/>
</dbReference>
<dbReference type="AlphaFoldDB" id="A0AAW1HNN0"/>
<gene>
    <name evidence="2" type="ORF">RND81_11G178900</name>
</gene>
<keyword evidence="1" id="KW-1133">Transmembrane helix</keyword>
<sequence>MKNCSRNKFLDCFRPTEIDFDDQTIDCITVSKKPSFRRSFSAVFKPALVHHHLSKKDRDIQLSKSYCQLNSKYDDSTIHTPSEHHGSESPTSTLCFSPTPDSSFRSDDLHEIHNLVSCTEDDDRDSTKNELQEESRKSRKEGLRLNHVMYLVVLSLLVTVFWGKSIAVVITTVWIFCVRFSCQRKCLEKLCLSLGIWSKFLSRW</sequence>
<dbReference type="PANTHER" id="PTHR34379:SF6">
    <property type="entry name" value="PROTEIN 3F"/>
    <property type="match status" value="1"/>
</dbReference>
<dbReference type="PANTHER" id="PTHR34379">
    <property type="entry name" value="OS07G0553800 PROTEIN"/>
    <property type="match status" value="1"/>
</dbReference>
<accession>A0AAW1HNN0</accession>
<dbReference type="EMBL" id="JBDFQZ010000011">
    <property type="protein sequence ID" value="KAK9677963.1"/>
    <property type="molecule type" value="Genomic_DNA"/>
</dbReference>
<evidence type="ECO:0000313" key="3">
    <source>
        <dbReference type="Proteomes" id="UP001443914"/>
    </source>
</evidence>
<protein>
    <submittedName>
        <fullName evidence="2">Uncharacterized protein</fullName>
    </submittedName>
</protein>
<dbReference type="Proteomes" id="UP001443914">
    <property type="component" value="Unassembled WGS sequence"/>
</dbReference>
<keyword evidence="3" id="KW-1185">Reference proteome</keyword>
<organism evidence="2 3">
    <name type="scientific">Saponaria officinalis</name>
    <name type="common">Common soapwort</name>
    <name type="synonym">Lychnis saponaria</name>
    <dbReference type="NCBI Taxonomy" id="3572"/>
    <lineage>
        <taxon>Eukaryota</taxon>
        <taxon>Viridiplantae</taxon>
        <taxon>Streptophyta</taxon>
        <taxon>Embryophyta</taxon>
        <taxon>Tracheophyta</taxon>
        <taxon>Spermatophyta</taxon>
        <taxon>Magnoliopsida</taxon>
        <taxon>eudicotyledons</taxon>
        <taxon>Gunneridae</taxon>
        <taxon>Pentapetalae</taxon>
        <taxon>Caryophyllales</taxon>
        <taxon>Caryophyllaceae</taxon>
        <taxon>Caryophylleae</taxon>
        <taxon>Saponaria</taxon>
    </lineage>
</organism>
<keyword evidence="1" id="KW-0472">Membrane</keyword>
<reference evidence="2" key="1">
    <citation type="submission" date="2024-03" db="EMBL/GenBank/DDBJ databases">
        <title>WGS assembly of Saponaria officinalis var. Norfolk2.</title>
        <authorList>
            <person name="Jenkins J."/>
            <person name="Shu S."/>
            <person name="Grimwood J."/>
            <person name="Barry K."/>
            <person name="Goodstein D."/>
            <person name="Schmutz J."/>
            <person name="Leebens-Mack J."/>
            <person name="Osbourn A."/>
        </authorList>
    </citation>
    <scope>NUCLEOTIDE SEQUENCE [LARGE SCALE GENOMIC DNA]</scope>
    <source>
        <strain evidence="2">JIC</strain>
    </source>
</reference>
<evidence type="ECO:0000256" key="1">
    <source>
        <dbReference type="SAM" id="Phobius"/>
    </source>
</evidence>
<evidence type="ECO:0000313" key="2">
    <source>
        <dbReference type="EMBL" id="KAK9677963.1"/>
    </source>
</evidence>
<feature type="transmembrane region" description="Helical" evidence="1">
    <location>
        <begin position="148"/>
        <end position="176"/>
    </location>
</feature>
<name>A0AAW1HNN0_SAPOF</name>
<proteinExistence type="predicted"/>
<comment type="caution">
    <text evidence="2">The sequence shown here is derived from an EMBL/GenBank/DDBJ whole genome shotgun (WGS) entry which is preliminary data.</text>
</comment>
<keyword evidence="1" id="KW-0812">Transmembrane</keyword>